<dbReference type="SMART" id="SM00355">
    <property type="entry name" value="ZnF_C2H2"/>
    <property type="match status" value="4"/>
</dbReference>
<dbReference type="GO" id="GO:0030687">
    <property type="term" value="C:preribosome, large subunit precursor"/>
    <property type="evidence" value="ECO:0007669"/>
    <property type="project" value="TreeGrafter"/>
</dbReference>
<dbReference type="InterPro" id="IPR041661">
    <property type="entry name" value="ZN622/Rei1/Reh1_Znf-C2H2"/>
</dbReference>
<dbReference type="InterPro" id="IPR036236">
    <property type="entry name" value="Znf_C2H2_sf"/>
</dbReference>
<feature type="compositionally biased region" description="Basic and acidic residues" evidence="10">
    <location>
        <begin position="91"/>
        <end position="105"/>
    </location>
</feature>
<dbReference type="SUPFAM" id="SSF57667">
    <property type="entry name" value="beta-beta-alpha zinc fingers"/>
    <property type="match status" value="2"/>
</dbReference>
<dbReference type="InterPro" id="IPR013087">
    <property type="entry name" value="Znf_C2H2_type"/>
</dbReference>
<evidence type="ECO:0000259" key="11">
    <source>
        <dbReference type="PROSITE" id="PS50157"/>
    </source>
</evidence>
<evidence type="ECO:0000256" key="6">
    <source>
        <dbReference type="ARBA" id="ARBA00022771"/>
    </source>
</evidence>
<dbReference type="InterPro" id="IPR022755">
    <property type="entry name" value="Znf_C2H2_jaz"/>
</dbReference>
<feature type="region of interest" description="Disordered" evidence="10">
    <location>
        <begin position="91"/>
        <end position="152"/>
    </location>
</feature>
<comment type="subcellular location">
    <subcellularLocation>
        <location evidence="1">Cytoplasm</location>
    </subcellularLocation>
</comment>
<evidence type="ECO:0000256" key="4">
    <source>
        <dbReference type="ARBA" id="ARBA00022723"/>
    </source>
</evidence>
<dbReference type="InterPro" id="IPR003604">
    <property type="entry name" value="Matrin/U1-like-C_Znf_C2H2"/>
</dbReference>
<comment type="similarity">
    <text evidence="8">Belongs to the REI1 family.</text>
</comment>
<keyword evidence="6 9" id="KW-0863">Zinc-finger</keyword>
<keyword evidence="13" id="KW-1185">Reference proteome</keyword>
<dbReference type="InterPro" id="IPR040025">
    <property type="entry name" value="Znf622/Rei1/Reh1"/>
</dbReference>
<evidence type="ECO:0000256" key="2">
    <source>
        <dbReference type="ARBA" id="ARBA00022490"/>
    </source>
</evidence>
<proteinExistence type="inferred from homology"/>
<evidence type="ECO:0000313" key="12">
    <source>
        <dbReference type="EMBL" id="GMK53662.1"/>
    </source>
</evidence>
<dbReference type="Pfam" id="PF12756">
    <property type="entry name" value="zf-C2H2_2"/>
    <property type="match status" value="1"/>
</dbReference>
<organism evidence="12 13">
    <name type="scientific">Cutaneotrichosporon spelunceum</name>
    <dbReference type="NCBI Taxonomy" id="1672016"/>
    <lineage>
        <taxon>Eukaryota</taxon>
        <taxon>Fungi</taxon>
        <taxon>Dikarya</taxon>
        <taxon>Basidiomycota</taxon>
        <taxon>Agaricomycotina</taxon>
        <taxon>Tremellomycetes</taxon>
        <taxon>Trichosporonales</taxon>
        <taxon>Trichosporonaceae</taxon>
        <taxon>Cutaneotrichosporon</taxon>
    </lineage>
</organism>
<dbReference type="AlphaFoldDB" id="A0AAD3Y9C5"/>
<dbReference type="GO" id="GO:0005737">
    <property type="term" value="C:cytoplasm"/>
    <property type="evidence" value="ECO:0007669"/>
    <property type="project" value="UniProtKB-SubCell"/>
</dbReference>
<dbReference type="Proteomes" id="UP001222932">
    <property type="component" value="Unassembled WGS sequence"/>
</dbReference>
<evidence type="ECO:0000256" key="7">
    <source>
        <dbReference type="ARBA" id="ARBA00022833"/>
    </source>
</evidence>
<evidence type="ECO:0000256" key="9">
    <source>
        <dbReference type="PROSITE-ProRule" id="PRU00042"/>
    </source>
</evidence>
<dbReference type="EMBL" id="BTCM01000001">
    <property type="protein sequence ID" value="GMK53662.1"/>
    <property type="molecule type" value="Genomic_DNA"/>
</dbReference>
<dbReference type="GO" id="GO:0003676">
    <property type="term" value="F:nucleic acid binding"/>
    <property type="evidence" value="ECO:0007669"/>
    <property type="project" value="InterPro"/>
</dbReference>
<dbReference type="PROSITE" id="PS00028">
    <property type="entry name" value="ZINC_FINGER_C2H2_1"/>
    <property type="match status" value="1"/>
</dbReference>
<evidence type="ECO:0000313" key="13">
    <source>
        <dbReference type="Proteomes" id="UP001222932"/>
    </source>
</evidence>
<evidence type="ECO:0000256" key="8">
    <source>
        <dbReference type="ARBA" id="ARBA00034126"/>
    </source>
</evidence>
<dbReference type="GO" id="GO:0042273">
    <property type="term" value="P:ribosomal large subunit biogenesis"/>
    <property type="evidence" value="ECO:0007669"/>
    <property type="project" value="TreeGrafter"/>
</dbReference>
<accession>A0AAD3Y9C5</accession>
<feature type="domain" description="C2H2-type" evidence="11">
    <location>
        <begin position="65"/>
        <end position="94"/>
    </location>
</feature>
<reference evidence="12" key="1">
    <citation type="journal article" date="2023" name="BMC Genomics">
        <title>Chromosome-level genome assemblies of Cutaneotrichosporon spp. (Trichosporonales, Basidiomycota) reveal imbalanced evolution between nucleotide sequences and chromosome synteny.</title>
        <authorList>
            <person name="Kobayashi Y."/>
            <person name="Kayamori A."/>
            <person name="Aoki K."/>
            <person name="Shiwa Y."/>
            <person name="Matsutani M."/>
            <person name="Fujita N."/>
            <person name="Sugita T."/>
            <person name="Iwasaki W."/>
            <person name="Tanaka N."/>
            <person name="Takashima M."/>
        </authorList>
    </citation>
    <scope>NUCLEOTIDE SEQUENCE</scope>
    <source>
        <strain evidence="12">HIS016</strain>
    </source>
</reference>
<dbReference type="FunFam" id="3.30.160.60:FF:002426">
    <property type="entry name" value="Unplaced genomic scaffold supercont1.20, whole genome shotgun sequence"/>
    <property type="match status" value="1"/>
</dbReference>
<protein>
    <recommendedName>
        <fullName evidence="11">C2H2-type domain-containing protein</fullName>
    </recommendedName>
</protein>
<reference evidence="12" key="2">
    <citation type="submission" date="2023-06" db="EMBL/GenBank/DDBJ databases">
        <authorList>
            <person name="Kobayashi Y."/>
            <person name="Kayamori A."/>
            <person name="Aoki K."/>
            <person name="Shiwa Y."/>
            <person name="Fujita N."/>
            <person name="Sugita T."/>
            <person name="Iwasaki W."/>
            <person name="Tanaka N."/>
            <person name="Takashima M."/>
        </authorList>
    </citation>
    <scope>NUCLEOTIDE SEQUENCE</scope>
    <source>
        <strain evidence="12">HIS016</strain>
    </source>
</reference>
<dbReference type="PANTHER" id="PTHR13182:SF8">
    <property type="entry name" value="CYTOPLASMIC 60S SUBUNIT BIOGENESIS FACTOR ZNF622"/>
    <property type="match status" value="1"/>
</dbReference>
<evidence type="ECO:0000256" key="1">
    <source>
        <dbReference type="ARBA" id="ARBA00004496"/>
    </source>
</evidence>
<dbReference type="Pfam" id="PF12171">
    <property type="entry name" value="zf-C2H2_jaz"/>
    <property type="match status" value="1"/>
</dbReference>
<keyword evidence="5" id="KW-0677">Repeat</keyword>
<dbReference type="SMART" id="SM00451">
    <property type="entry name" value="ZnF_U1"/>
    <property type="match status" value="2"/>
</dbReference>
<evidence type="ECO:0000256" key="5">
    <source>
        <dbReference type="ARBA" id="ARBA00022737"/>
    </source>
</evidence>
<name>A0AAD3Y9C5_9TREE</name>
<dbReference type="PANTHER" id="PTHR13182">
    <property type="entry name" value="ZINC FINGER PROTEIN 622"/>
    <property type="match status" value="1"/>
</dbReference>
<keyword evidence="2" id="KW-0963">Cytoplasm</keyword>
<dbReference type="Gene3D" id="3.30.160.60">
    <property type="entry name" value="Classic Zinc Finger"/>
    <property type="match status" value="1"/>
</dbReference>
<feature type="compositionally biased region" description="Basic and acidic residues" evidence="10">
    <location>
        <begin position="113"/>
        <end position="126"/>
    </location>
</feature>
<evidence type="ECO:0000256" key="10">
    <source>
        <dbReference type="SAM" id="MobiDB-lite"/>
    </source>
</evidence>
<dbReference type="GO" id="GO:0008270">
    <property type="term" value="F:zinc ion binding"/>
    <property type="evidence" value="ECO:0007669"/>
    <property type="project" value="UniProtKB-KW"/>
</dbReference>
<evidence type="ECO:0000256" key="3">
    <source>
        <dbReference type="ARBA" id="ARBA00022517"/>
    </source>
</evidence>
<keyword evidence="7" id="KW-0862">Zinc</keyword>
<dbReference type="PROSITE" id="PS50157">
    <property type="entry name" value="ZINC_FINGER_C2H2_2"/>
    <property type="match status" value="1"/>
</dbReference>
<keyword evidence="3" id="KW-0690">Ribosome biogenesis</keyword>
<keyword evidence="4" id="KW-0479">Metal-binding</keyword>
<feature type="compositionally biased region" description="Low complexity" evidence="10">
    <location>
        <begin position="129"/>
        <end position="143"/>
    </location>
</feature>
<sequence>MFTCISCRIAFETAEEQRSHFGTDWHRYNMKRRVANLPPVAAHAFNEKVIERREQNAVRPDPRGMFCSSCNKAFSSENSFRSHVLSKKHRDREASLARGDLHEVDQGSSAGARPEDTGHEGMHQDDIDMVSSSGQGVMSGQDVDGFDSDADVNADVDSEVDADADSDIEARIAASRRRINPSGCLFCNHSSTDVESNLEHMSREHSFFVPDRDLLVDLSGLLAYLGEKVAIGNLCLYCPNGGKEFGSLSAVRKHMIDKAHCKIAYETEEDRVELADFYDFGGELSSDQSEWEDVDGDGDDDSFGAEVPRVAGDGLSLVLPSGRVLGHRSLKVYYAQRLRGAPMDADDPVRAKVAAVRQRLADPSAALVPVAGGHGAFGRGLDVVKARNAGEAKWAKKQGKSFKDQRTREHFRTKVGFRHNNQMHFRDPLLQ</sequence>
<gene>
    <name evidence="12" type="primary">REI1</name>
    <name evidence="12" type="ORF">CspeluHIS016_0102480</name>
</gene>
<comment type="caution">
    <text evidence="12">The sequence shown here is derived from an EMBL/GenBank/DDBJ whole genome shotgun (WGS) entry which is preliminary data.</text>
</comment>